<dbReference type="PANTHER" id="PTHR21055">
    <property type="entry name" value="PROTEIN PHOSPHATASE 1 REGULATORY SUBUNIT 36"/>
    <property type="match status" value="1"/>
</dbReference>
<feature type="compositionally biased region" description="Basic and acidic residues" evidence="1">
    <location>
        <begin position="48"/>
        <end position="62"/>
    </location>
</feature>
<dbReference type="EMBL" id="JAIZAY010000003">
    <property type="protein sequence ID" value="KAJ8044765.1"/>
    <property type="molecule type" value="Genomic_DNA"/>
</dbReference>
<dbReference type="Pfam" id="PF14895">
    <property type="entry name" value="PPPI_inhib"/>
    <property type="match status" value="1"/>
</dbReference>
<name>A0A9Q1CHF5_HOLLE</name>
<evidence type="ECO:0000313" key="3">
    <source>
        <dbReference type="Proteomes" id="UP001152320"/>
    </source>
</evidence>
<comment type="caution">
    <text evidence="2">The sequence shown here is derived from an EMBL/GenBank/DDBJ whole genome shotgun (WGS) entry which is preliminary data.</text>
</comment>
<dbReference type="GO" id="GO:0019902">
    <property type="term" value="F:phosphatase binding"/>
    <property type="evidence" value="ECO:0007669"/>
    <property type="project" value="InterPro"/>
</dbReference>
<reference evidence="2" key="1">
    <citation type="submission" date="2021-10" db="EMBL/GenBank/DDBJ databases">
        <title>Tropical sea cucumber genome reveals ecological adaptation and Cuvierian tubules defense mechanism.</title>
        <authorList>
            <person name="Chen T."/>
        </authorList>
    </citation>
    <scope>NUCLEOTIDE SEQUENCE</scope>
    <source>
        <strain evidence="2">Nanhai2018</strain>
        <tissue evidence="2">Muscle</tissue>
    </source>
</reference>
<gene>
    <name evidence="2" type="ORF">HOLleu_07610</name>
</gene>
<feature type="region of interest" description="Disordered" evidence="1">
    <location>
        <begin position="27"/>
        <end position="89"/>
    </location>
</feature>
<dbReference type="Proteomes" id="UP001152320">
    <property type="component" value="Chromosome 3"/>
</dbReference>
<organism evidence="2 3">
    <name type="scientific">Holothuria leucospilota</name>
    <name type="common">Black long sea cucumber</name>
    <name type="synonym">Mertensiothuria leucospilota</name>
    <dbReference type="NCBI Taxonomy" id="206669"/>
    <lineage>
        <taxon>Eukaryota</taxon>
        <taxon>Metazoa</taxon>
        <taxon>Echinodermata</taxon>
        <taxon>Eleutherozoa</taxon>
        <taxon>Echinozoa</taxon>
        <taxon>Holothuroidea</taxon>
        <taxon>Aspidochirotacea</taxon>
        <taxon>Aspidochirotida</taxon>
        <taxon>Holothuriidae</taxon>
        <taxon>Holothuria</taxon>
    </lineage>
</organism>
<feature type="region of interest" description="Disordered" evidence="1">
    <location>
        <begin position="372"/>
        <end position="423"/>
    </location>
</feature>
<evidence type="ECO:0000313" key="2">
    <source>
        <dbReference type="EMBL" id="KAJ8044765.1"/>
    </source>
</evidence>
<dbReference type="InterPro" id="IPR026142">
    <property type="entry name" value="Pro_pase_1_reg_su_36"/>
</dbReference>
<keyword evidence="3" id="KW-1185">Reference proteome</keyword>
<evidence type="ECO:0000256" key="1">
    <source>
        <dbReference type="SAM" id="MobiDB-lite"/>
    </source>
</evidence>
<dbReference type="AlphaFoldDB" id="A0A9Q1CHF5"/>
<sequence length="423" mass="47473">MEEIPQAVLGKWYWKDDSSTLEFQPNVIQSTDSKDKKNRKKNLLVGDHGARRDRLTPNRFDSKPGGTGISGATKSQRHGLVSRSAKSPKGAEKETVVTLARVKSVTLNLLSEVNVNTESFEKALCLLEQFDEFLYGLLNYFAAFFDKLLLSKPKQSMTTEPSQAELRATAEIEASMAQAQRKLAQSYCVLILGIGLPENHHMGCGEQRVSSTYKDREIYESLYRFCVHFVWIVFSRKEHELISKEVGRLLRSDVFNPALRVKHAPADDVENLKEERRQFLEGSKLTPAERRRQMEKRPAITSIVNKRSPVIVSLLPTPKEKNGWLYDRIELDPAVSKEEETIENSSPFKKNVGIIGEPLNLFNATTLAPLGSEQDEENADETQSKKDAALTGTPANNGQSKGPGRQLTAQSQATDMFSDDEEQ</sequence>
<dbReference type="OrthoDB" id="6724830at2759"/>
<proteinExistence type="predicted"/>
<protein>
    <submittedName>
        <fullName evidence="2">Protein phosphatase 1 regulatory subunit 36</fullName>
    </submittedName>
</protein>
<dbReference type="PANTHER" id="PTHR21055:SF3">
    <property type="entry name" value="PROTEIN PHOSPHATASE 1 REGULATORY SUBUNIT 36"/>
    <property type="match status" value="1"/>
</dbReference>
<accession>A0A9Q1CHF5</accession>